<accession>A0A8X8YQG0</accession>
<dbReference type="InterPro" id="IPR006145">
    <property type="entry name" value="PsdUridine_synth_RsuA/RluA"/>
</dbReference>
<dbReference type="PANTHER" id="PTHR21600">
    <property type="entry name" value="MITOCHONDRIAL RNA PSEUDOURIDINE SYNTHASE"/>
    <property type="match status" value="1"/>
</dbReference>
<keyword evidence="4" id="KW-0413">Isomerase</keyword>
<keyword evidence="3" id="KW-0496">Mitochondrion</keyword>
<evidence type="ECO:0000256" key="5">
    <source>
        <dbReference type="SAM" id="MobiDB-lite"/>
    </source>
</evidence>
<evidence type="ECO:0000256" key="4">
    <source>
        <dbReference type="ARBA" id="ARBA00023235"/>
    </source>
</evidence>
<dbReference type="GO" id="GO:0003723">
    <property type="term" value="F:RNA binding"/>
    <property type="evidence" value="ECO:0007669"/>
    <property type="project" value="InterPro"/>
</dbReference>
<feature type="region of interest" description="Disordered" evidence="5">
    <location>
        <begin position="139"/>
        <end position="159"/>
    </location>
</feature>
<dbReference type="AlphaFoldDB" id="A0A8X8YQG0"/>
<evidence type="ECO:0000259" key="6">
    <source>
        <dbReference type="Pfam" id="PF00849"/>
    </source>
</evidence>
<reference evidence="7" key="2">
    <citation type="submission" date="2020-08" db="EMBL/GenBank/DDBJ databases">
        <title>Plant Genome Project.</title>
        <authorList>
            <person name="Zhang R.-G."/>
        </authorList>
    </citation>
    <scope>NUCLEOTIDE SEQUENCE</scope>
    <source>
        <strain evidence="7">Huo1</strain>
        <tissue evidence="7">Leaf</tissue>
    </source>
</reference>
<evidence type="ECO:0000256" key="2">
    <source>
        <dbReference type="ARBA" id="ARBA00010876"/>
    </source>
</evidence>
<evidence type="ECO:0000256" key="1">
    <source>
        <dbReference type="ARBA" id="ARBA00004173"/>
    </source>
</evidence>
<evidence type="ECO:0000313" key="8">
    <source>
        <dbReference type="Proteomes" id="UP000298416"/>
    </source>
</evidence>
<dbReference type="Proteomes" id="UP000298416">
    <property type="component" value="Unassembled WGS sequence"/>
</dbReference>
<dbReference type="Gene3D" id="3.30.2350.10">
    <property type="entry name" value="Pseudouridine synthase"/>
    <property type="match status" value="1"/>
</dbReference>
<feature type="domain" description="Pseudouridine synthase RsuA/RluA-like" evidence="6">
    <location>
        <begin position="175"/>
        <end position="375"/>
    </location>
</feature>
<comment type="similarity">
    <text evidence="2">Belongs to the pseudouridine synthase RluA family.</text>
</comment>
<dbReference type="Pfam" id="PF00849">
    <property type="entry name" value="PseudoU_synth_2"/>
    <property type="match status" value="1"/>
</dbReference>
<name>A0A8X8YQG0_SALSN</name>
<keyword evidence="8" id="KW-1185">Reference proteome</keyword>
<evidence type="ECO:0000256" key="3">
    <source>
        <dbReference type="ARBA" id="ARBA00023128"/>
    </source>
</evidence>
<dbReference type="EMBL" id="PNBA02000001">
    <property type="protein sequence ID" value="KAG6436279.1"/>
    <property type="molecule type" value="Genomic_DNA"/>
</dbReference>
<organism evidence="7">
    <name type="scientific">Salvia splendens</name>
    <name type="common">Scarlet sage</name>
    <dbReference type="NCBI Taxonomy" id="180675"/>
    <lineage>
        <taxon>Eukaryota</taxon>
        <taxon>Viridiplantae</taxon>
        <taxon>Streptophyta</taxon>
        <taxon>Embryophyta</taxon>
        <taxon>Tracheophyta</taxon>
        <taxon>Spermatophyta</taxon>
        <taxon>Magnoliopsida</taxon>
        <taxon>eudicotyledons</taxon>
        <taxon>Gunneridae</taxon>
        <taxon>Pentapetalae</taxon>
        <taxon>asterids</taxon>
        <taxon>lamiids</taxon>
        <taxon>Lamiales</taxon>
        <taxon>Lamiaceae</taxon>
        <taxon>Nepetoideae</taxon>
        <taxon>Mentheae</taxon>
        <taxon>Salviinae</taxon>
        <taxon>Salvia</taxon>
        <taxon>Salvia subgen. Calosphace</taxon>
        <taxon>core Calosphace</taxon>
    </lineage>
</organism>
<protein>
    <recommendedName>
        <fullName evidence="6">Pseudouridine synthase RsuA/RluA-like domain-containing protein</fullName>
    </recommendedName>
</protein>
<dbReference type="InterPro" id="IPR050188">
    <property type="entry name" value="RluA_PseudoU_synthase"/>
</dbReference>
<comment type="subcellular location">
    <subcellularLocation>
        <location evidence="1">Mitochondrion</location>
    </subcellularLocation>
</comment>
<sequence>MAERLLLRQIIRRPATVKIILTKLVYEQKCWYTAASDGENYDKEKNTNQWLILPPFNPAPDASSIGKKLYGRPDETNASALNWILKCCPHLPRSLVQKLFRLRQVRKQSSSAGSKDQRPRRVGAKDLMDIGDRICLPKSVDDKSHPTVEEKNQSFSSEEERRFVQSLELYKDSAIIVINKPPGMPVQGGVGIRRSLDELAAKYLRYDCMEPPRLVHRLDRDSTGILVMGRTQLSTTVLHSVFREKTIGASNDILGSKRILHKRYWALVIGSPRRRQGSVSVPLIKVVVDNGKSERITVADNSNRLSGQHAVTDYRVIASSPSGLFLTQSSNVSSMSYLLSCVLEGMLFKPSPPCYTWLELSPLTGRKHQLRVHCAEVLGTPIVGDYKYGRQAHKKIGHYLESASDHLKLSDMPSKDEKDTELESGSISDEQFSLHLHCKEMVVPDISVVLQNGNISDVDSARIRDIVLRAPLPAHMQRSWDLLSSNHNF</sequence>
<proteinExistence type="inferred from homology"/>
<comment type="caution">
    <text evidence="7">The sequence shown here is derived from an EMBL/GenBank/DDBJ whole genome shotgun (WGS) entry which is preliminary data.</text>
</comment>
<dbReference type="CDD" id="cd02869">
    <property type="entry name" value="PseudoU_synth_RluA_like"/>
    <property type="match status" value="1"/>
</dbReference>
<dbReference type="GO" id="GO:0009982">
    <property type="term" value="F:pseudouridine synthase activity"/>
    <property type="evidence" value="ECO:0007669"/>
    <property type="project" value="InterPro"/>
</dbReference>
<dbReference type="GO" id="GO:0005739">
    <property type="term" value="C:mitochondrion"/>
    <property type="evidence" value="ECO:0007669"/>
    <property type="project" value="UniProtKB-SubCell"/>
</dbReference>
<reference evidence="7" key="1">
    <citation type="submission" date="2018-01" db="EMBL/GenBank/DDBJ databases">
        <authorList>
            <person name="Mao J.F."/>
        </authorList>
    </citation>
    <scope>NUCLEOTIDE SEQUENCE</scope>
    <source>
        <strain evidence="7">Huo1</strain>
        <tissue evidence="7">Leaf</tissue>
    </source>
</reference>
<evidence type="ECO:0000313" key="7">
    <source>
        <dbReference type="EMBL" id="KAG6436279.1"/>
    </source>
</evidence>
<dbReference type="InterPro" id="IPR020103">
    <property type="entry name" value="PsdUridine_synth_cat_dom_sf"/>
</dbReference>
<gene>
    <name evidence="7" type="ORF">SASPL_101165</name>
</gene>
<dbReference type="PANTHER" id="PTHR21600:SF81">
    <property type="entry name" value="21S RRNA PSEUDOURIDINE(2819) SYNTHASE"/>
    <property type="match status" value="1"/>
</dbReference>
<dbReference type="GO" id="GO:0000455">
    <property type="term" value="P:enzyme-directed rRNA pseudouridine synthesis"/>
    <property type="evidence" value="ECO:0007669"/>
    <property type="project" value="TreeGrafter"/>
</dbReference>
<dbReference type="SUPFAM" id="SSF55120">
    <property type="entry name" value="Pseudouridine synthase"/>
    <property type="match status" value="1"/>
</dbReference>